<comment type="caution">
    <text evidence="1">The sequence shown here is derived from an EMBL/GenBank/DDBJ whole genome shotgun (WGS) entry which is preliminary data.</text>
</comment>
<name>A0A1S1QPA3_9ACTN</name>
<evidence type="ECO:0008006" key="3">
    <source>
        <dbReference type="Google" id="ProtNLM"/>
    </source>
</evidence>
<protein>
    <recommendedName>
        <fullName evidence="3">Translation initiation factor 2</fullName>
    </recommendedName>
</protein>
<reference evidence="2" key="1">
    <citation type="submission" date="2016-07" db="EMBL/GenBank/DDBJ databases">
        <title>Frankia sp. NRRL B-16219 Genome sequencing.</title>
        <authorList>
            <person name="Ghodhbane-Gtari F."/>
            <person name="Swanson E."/>
            <person name="Gueddou A."/>
            <person name="Louati M."/>
            <person name="Nouioui I."/>
            <person name="Hezbri K."/>
            <person name="Abebe-Akele F."/>
            <person name="Simpson S."/>
            <person name="Morris K."/>
            <person name="Thomas K."/>
            <person name="Gtari M."/>
            <person name="Tisa L.S."/>
        </authorList>
    </citation>
    <scope>NUCLEOTIDE SEQUENCE [LARGE SCALE GENOMIC DNA]</scope>
    <source>
        <strain evidence="2">NRRL B-16219</strain>
    </source>
</reference>
<accession>A0A1S1QPA3</accession>
<evidence type="ECO:0000313" key="2">
    <source>
        <dbReference type="Proteomes" id="UP000179769"/>
    </source>
</evidence>
<gene>
    <name evidence="1" type="ORF">BBK14_33275</name>
</gene>
<sequence>MVPTAIVLSHAEQRERLRRSCPEAVPRTVVAGDPCYDRLLASLRHRDEYRAALHTQDDQTLVVLTSTWGRWSLLGQDPDLPTRLLGQLPMDEYRLAAIVHPNVWHWHGGWQTRAWLERATRAGLQLVPAREGWRGALVAADLLIGDHGSVATYAAAIGTPVLLGGGTEDELDPDGSTSALIRSAPRFDRAETPREQIDEAIGAHTPDRYTLLTRRTFDIPGQSLRTLQKLMYQLMDLDAPGRAPSTRRVPAPQTAQPVVSATIVVAAMSPHTGTVDVLRFPADTDPQAGADHGDRHLAVDLAETDLGLLQSADVLVRRSDGHTRPAHEWAQATLDAYPGCRIAASITPKDSCTAFPRSGPAISLRFLRTSSQGIPPDPLILPSVAYAWIVNGASSTLPTKFLVRIGKQEHTAHITHSLNQPPQQS</sequence>
<dbReference type="AlphaFoldDB" id="A0A1S1QPA3"/>
<evidence type="ECO:0000313" key="1">
    <source>
        <dbReference type="EMBL" id="OHV36553.1"/>
    </source>
</evidence>
<dbReference type="EMBL" id="MAXA01000116">
    <property type="protein sequence ID" value="OHV36553.1"/>
    <property type="molecule type" value="Genomic_DNA"/>
</dbReference>
<proteinExistence type="predicted"/>
<keyword evidence="2" id="KW-1185">Reference proteome</keyword>
<organism evidence="1 2">
    <name type="scientific">Parafrankia soli</name>
    <dbReference type="NCBI Taxonomy" id="2599596"/>
    <lineage>
        <taxon>Bacteria</taxon>
        <taxon>Bacillati</taxon>
        <taxon>Actinomycetota</taxon>
        <taxon>Actinomycetes</taxon>
        <taxon>Frankiales</taxon>
        <taxon>Frankiaceae</taxon>
        <taxon>Parafrankia</taxon>
    </lineage>
</organism>
<dbReference type="Proteomes" id="UP000179769">
    <property type="component" value="Unassembled WGS sequence"/>
</dbReference>